<accession>A0ABT0ZQA8</accession>
<comment type="caution">
    <text evidence="1">The sequence shown here is derived from an EMBL/GenBank/DDBJ whole genome shotgun (WGS) entry which is preliminary data.</text>
</comment>
<organism evidence="1 2">
    <name type="scientific">Fructobacillus apis</name>
    <dbReference type="NCBI Taxonomy" id="2935017"/>
    <lineage>
        <taxon>Bacteria</taxon>
        <taxon>Bacillati</taxon>
        <taxon>Bacillota</taxon>
        <taxon>Bacilli</taxon>
        <taxon>Lactobacillales</taxon>
        <taxon>Lactobacillaceae</taxon>
        <taxon>Fructobacillus</taxon>
    </lineage>
</organism>
<name>A0ABT0ZQA8_9LACO</name>
<evidence type="ECO:0000313" key="1">
    <source>
        <dbReference type="EMBL" id="MCO0832181.1"/>
    </source>
</evidence>
<keyword evidence="2" id="KW-1185">Reference proteome</keyword>
<reference evidence="1 2" key="1">
    <citation type="submission" date="2022-06" db="EMBL/GenBank/DDBJ databases">
        <title>Fructobacillus taiwanensis sp. nov., isolated from the honeybee.</title>
        <authorList>
            <person name="Chen Y.-S."/>
            <person name="Wang L.-T."/>
            <person name="Lee Y.-S."/>
            <person name="Chang Y.-C."/>
            <person name="Wu H.-C."/>
            <person name="Liao C.-Y."/>
            <person name="Chen W.-H."/>
            <person name="Deng J.-N."/>
            <person name="Wang Y.-H."/>
        </authorList>
    </citation>
    <scope>NUCLEOTIDE SEQUENCE [LARGE SCALE GENOMIC DNA]</scope>
    <source>
        <strain evidence="1 2">W13</strain>
    </source>
</reference>
<evidence type="ECO:0000313" key="2">
    <source>
        <dbReference type="Proteomes" id="UP001523234"/>
    </source>
</evidence>
<dbReference type="EMBL" id="JAMWYK010000003">
    <property type="protein sequence ID" value="MCO0832181.1"/>
    <property type="molecule type" value="Genomic_DNA"/>
</dbReference>
<protein>
    <submittedName>
        <fullName evidence="1">Uncharacterized protein</fullName>
    </submittedName>
</protein>
<sequence length="87" mass="9383">MMVFLLFVFMQSRRWINALYGMNSNACTIPGISSIITDLGFLLNKAAVMPGISDKYGGGESDFCGHLMAKGISNGCSIPKQACAPRF</sequence>
<proteinExistence type="predicted"/>
<gene>
    <name evidence="1" type="ORF">NFX39_03640</name>
</gene>
<dbReference type="Proteomes" id="UP001523234">
    <property type="component" value="Unassembled WGS sequence"/>
</dbReference>
<dbReference type="RefSeq" id="WP_252443098.1">
    <property type="nucleotide sequence ID" value="NZ_JAMWYK010000003.1"/>
</dbReference>